<evidence type="ECO:0000256" key="1">
    <source>
        <dbReference type="ARBA" id="ARBA00023002"/>
    </source>
</evidence>
<dbReference type="SUPFAM" id="SSF52283">
    <property type="entry name" value="Formate/glycerate dehydrogenase catalytic domain-like"/>
    <property type="match status" value="1"/>
</dbReference>
<dbReference type="GeneID" id="19158477"/>
<dbReference type="InterPro" id="IPR036291">
    <property type="entry name" value="NAD(P)-bd_dom_sf"/>
</dbReference>
<dbReference type="RefSeq" id="XP_007722678.1">
    <property type="nucleotide sequence ID" value="XM_007724488.1"/>
</dbReference>
<dbReference type="InterPro" id="IPR050223">
    <property type="entry name" value="D-isomer_2-hydroxyacid_DH"/>
</dbReference>
<comment type="caution">
    <text evidence="4">The sequence shown here is derived from an EMBL/GenBank/DDBJ whole genome shotgun (WGS) entry which is preliminary data.</text>
</comment>
<dbReference type="OrthoDB" id="9991913at2759"/>
<dbReference type="InterPro" id="IPR006140">
    <property type="entry name" value="D-isomer_DH_NAD-bd"/>
</dbReference>
<evidence type="ECO:0000256" key="2">
    <source>
        <dbReference type="ARBA" id="ARBA00023027"/>
    </source>
</evidence>
<dbReference type="PANTHER" id="PTHR10996">
    <property type="entry name" value="2-HYDROXYACID DEHYDROGENASE-RELATED"/>
    <property type="match status" value="1"/>
</dbReference>
<dbReference type="Gene3D" id="3.40.50.720">
    <property type="entry name" value="NAD(P)-binding Rossmann-like Domain"/>
    <property type="match status" value="2"/>
</dbReference>
<proteinExistence type="predicted"/>
<dbReference type="AlphaFoldDB" id="W9Z7K2"/>
<dbReference type="STRING" id="1182541.W9Z7K2"/>
<protein>
    <recommendedName>
        <fullName evidence="3">D-isomer specific 2-hydroxyacid dehydrogenase NAD-binding domain-containing protein</fullName>
    </recommendedName>
</protein>
<dbReference type="Proteomes" id="UP000019484">
    <property type="component" value="Unassembled WGS sequence"/>
</dbReference>
<accession>W9Z7K2</accession>
<reference evidence="4 5" key="1">
    <citation type="submission" date="2013-03" db="EMBL/GenBank/DDBJ databases">
        <title>The Genome Sequence of Capronia coronata CBS 617.96.</title>
        <authorList>
            <consortium name="The Broad Institute Genomics Platform"/>
            <person name="Cuomo C."/>
            <person name="de Hoog S."/>
            <person name="Gorbushina A."/>
            <person name="Walker B."/>
            <person name="Young S.K."/>
            <person name="Zeng Q."/>
            <person name="Gargeya S."/>
            <person name="Fitzgerald M."/>
            <person name="Haas B."/>
            <person name="Abouelleil A."/>
            <person name="Allen A.W."/>
            <person name="Alvarado L."/>
            <person name="Arachchi H.M."/>
            <person name="Berlin A.M."/>
            <person name="Chapman S.B."/>
            <person name="Gainer-Dewar J."/>
            <person name="Goldberg J."/>
            <person name="Griggs A."/>
            <person name="Gujja S."/>
            <person name="Hansen M."/>
            <person name="Howarth C."/>
            <person name="Imamovic A."/>
            <person name="Ireland A."/>
            <person name="Larimer J."/>
            <person name="McCowan C."/>
            <person name="Murphy C."/>
            <person name="Pearson M."/>
            <person name="Poon T.W."/>
            <person name="Priest M."/>
            <person name="Roberts A."/>
            <person name="Saif S."/>
            <person name="Shea T."/>
            <person name="Sisk P."/>
            <person name="Sykes S."/>
            <person name="Wortman J."/>
            <person name="Nusbaum C."/>
            <person name="Birren B."/>
        </authorList>
    </citation>
    <scope>NUCLEOTIDE SEQUENCE [LARGE SCALE GENOMIC DNA]</scope>
    <source>
        <strain evidence="4 5">CBS 617.96</strain>
    </source>
</reference>
<keyword evidence="1" id="KW-0560">Oxidoreductase</keyword>
<evidence type="ECO:0000313" key="5">
    <source>
        <dbReference type="Proteomes" id="UP000019484"/>
    </source>
</evidence>
<dbReference type="HOGENOM" id="CLU_019796_1_2_1"/>
<dbReference type="EMBL" id="AMWN01000003">
    <property type="protein sequence ID" value="EXJ90484.1"/>
    <property type="molecule type" value="Genomic_DNA"/>
</dbReference>
<dbReference type="GO" id="GO:0051287">
    <property type="term" value="F:NAD binding"/>
    <property type="evidence" value="ECO:0007669"/>
    <property type="project" value="InterPro"/>
</dbReference>
<evidence type="ECO:0000259" key="3">
    <source>
        <dbReference type="Pfam" id="PF02826"/>
    </source>
</evidence>
<dbReference type="eggNOG" id="KOG0069">
    <property type="taxonomic scope" value="Eukaryota"/>
</dbReference>
<dbReference type="Pfam" id="PF02826">
    <property type="entry name" value="2-Hacid_dh_C"/>
    <property type="match status" value="1"/>
</dbReference>
<organism evidence="4 5">
    <name type="scientific">Capronia coronata CBS 617.96</name>
    <dbReference type="NCBI Taxonomy" id="1182541"/>
    <lineage>
        <taxon>Eukaryota</taxon>
        <taxon>Fungi</taxon>
        <taxon>Dikarya</taxon>
        <taxon>Ascomycota</taxon>
        <taxon>Pezizomycotina</taxon>
        <taxon>Eurotiomycetes</taxon>
        <taxon>Chaetothyriomycetidae</taxon>
        <taxon>Chaetothyriales</taxon>
        <taxon>Herpotrichiellaceae</taxon>
        <taxon>Capronia</taxon>
    </lineage>
</organism>
<dbReference type="GO" id="GO:0030267">
    <property type="term" value="F:glyoxylate reductase (NADPH) activity"/>
    <property type="evidence" value="ECO:0007669"/>
    <property type="project" value="TreeGrafter"/>
</dbReference>
<dbReference type="PANTHER" id="PTHR10996:SF178">
    <property type="entry name" value="2-HYDROXYACID DEHYDROGENASE YGL185C-RELATED"/>
    <property type="match status" value="1"/>
</dbReference>
<keyword evidence="2" id="KW-0520">NAD</keyword>
<evidence type="ECO:0000313" key="4">
    <source>
        <dbReference type="EMBL" id="EXJ90484.1"/>
    </source>
</evidence>
<keyword evidence="5" id="KW-1185">Reference proteome</keyword>
<dbReference type="GO" id="GO:0005829">
    <property type="term" value="C:cytosol"/>
    <property type="evidence" value="ECO:0007669"/>
    <property type="project" value="TreeGrafter"/>
</dbReference>
<name>W9Z7K2_9EURO</name>
<feature type="domain" description="D-isomer specific 2-hydroxyacid dehydrogenase NAD-binding" evidence="3">
    <location>
        <begin position="126"/>
        <end position="289"/>
    </location>
</feature>
<dbReference type="GO" id="GO:0016618">
    <property type="term" value="F:hydroxypyruvate reductase [NAD(P)H] activity"/>
    <property type="evidence" value="ECO:0007669"/>
    <property type="project" value="TreeGrafter"/>
</dbReference>
<gene>
    <name evidence="4" type="ORF">A1O1_03587</name>
</gene>
<dbReference type="SUPFAM" id="SSF51735">
    <property type="entry name" value="NAD(P)-binding Rossmann-fold domains"/>
    <property type="match status" value="1"/>
</dbReference>
<sequence length="289" mass="31700">MKPKILVIGSPLAVISQAEWVLFSSRYEVIEYAFATHDDFISSMKSGECFTIDGIMRVGINLPSGAVKIGQGWTRKFLDCFPPSLRVIVNFGHGFEQEDIEGLASRSIKFYNTTGGAEATATIGIYLIISAFRKLSIYERMVRNNEFLPALRDSAHSSRDPCGKSLGIVGMGVIGQVVAKQVAALNMQIHCLNRKSSRETLNDSKTQLPPMTLHDTLESLLQVVDCVILTCSYSKSTHHLLGNEAFFKMKPGMVVVNIARGKCIDEEALCRALETGVVSAAGLDVYENE</sequence>